<evidence type="ECO:0000313" key="2">
    <source>
        <dbReference type="Proteomes" id="UP000184066"/>
    </source>
</evidence>
<evidence type="ECO:0008006" key="3">
    <source>
        <dbReference type="Google" id="ProtNLM"/>
    </source>
</evidence>
<dbReference type="STRING" id="1189325.SAMN04488119_10370"/>
<gene>
    <name evidence="1" type="ORF">SAMN05216200_102439</name>
</gene>
<organism evidence="1 2">
    <name type="scientific">Oceanicella actignis</name>
    <dbReference type="NCBI Taxonomy" id="1189325"/>
    <lineage>
        <taxon>Bacteria</taxon>
        <taxon>Pseudomonadati</taxon>
        <taxon>Pseudomonadota</taxon>
        <taxon>Alphaproteobacteria</taxon>
        <taxon>Rhodobacterales</taxon>
        <taxon>Paracoccaceae</taxon>
        <taxon>Oceanicella</taxon>
    </lineage>
</organism>
<dbReference type="EMBL" id="FRDL01000002">
    <property type="protein sequence ID" value="SHN57972.1"/>
    <property type="molecule type" value="Genomic_DNA"/>
</dbReference>
<dbReference type="Pfam" id="PF09898">
    <property type="entry name" value="DUF2125"/>
    <property type="match status" value="1"/>
</dbReference>
<reference evidence="1 2" key="1">
    <citation type="submission" date="2016-12" db="EMBL/GenBank/DDBJ databases">
        <authorList>
            <person name="Song W.-J."/>
            <person name="Kurnit D.M."/>
        </authorList>
    </citation>
    <scope>NUCLEOTIDE SEQUENCE [LARGE SCALE GENOMIC DNA]</scope>
    <source>
        <strain evidence="1 2">CGMCC 1.10808</strain>
    </source>
</reference>
<accession>A0A1M7SHW0</accession>
<name>A0A1M7SHW0_9RHOB</name>
<dbReference type="RefSeq" id="WP_072746480.1">
    <property type="nucleotide sequence ID" value="NZ_FOHL01000003.1"/>
</dbReference>
<evidence type="ECO:0000313" key="1">
    <source>
        <dbReference type="EMBL" id="SHN57972.1"/>
    </source>
</evidence>
<dbReference type="InterPro" id="IPR018666">
    <property type="entry name" value="DUF2125"/>
</dbReference>
<protein>
    <recommendedName>
        <fullName evidence="3">DUF2125 domain-containing protein</fullName>
    </recommendedName>
</protein>
<proteinExistence type="predicted"/>
<keyword evidence="2" id="KW-1185">Reference proteome</keyword>
<sequence>MLFRVRLLIAAVVVAALGWSAWWWIGASAQRAALEGWLEARRADGWTAEADALRVGGYPNRFDAVLSGLRLADPRAGWAWEAPELRSFMLSYVPNRVILALPPRQTFRAGALSGALEADELRASAAVAPGLGLELERAVIEGRGLRLIADEGWRAEAARGLLALRRSPRAQGLANAYDAALELGALGLPRQAADALAGLWDEGASLDADMIAAFDAPLDRRAAEGRAPRLTHLRILSARAGGAALRLEAKGELAFDAQGRPEGRLDLRVSDWRAALEALRRAGRIAAADARDAQWVLSLLAGGADALEAPLRFASGGVFLGPLRLGPAPRLGIAAAQRGAPG</sequence>
<dbReference type="AlphaFoldDB" id="A0A1M7SHW0"/>
<dbReference type="Proteomes" id="UP000184066">
    <property type="component" value="Unassembled WGS sequence"/>
</dbReference>